<evidence type="ECO:0000313" key="3">
    <source>
        <dbReference type="EMBL" id="CAB4996386.1"/>
    </source>
</evidence>
<organism evidence="2">
    <name type="scientific">freshwater metagenome</name>
    <dbReference type="NCBI Taxonomy" id="449393"/>
    <lineage>
        <taxon>unclassified sequences</taxon>
        <taxon>metagenomes</taxon>
        <taxon>ecological metagenomes</taxon>
    </lineage>
</organism>
<proteinExistence type="predicted"/>
<dbReference type="EMBL" id="CAEZXX010000104">
    <property type="protein sequence ID" value="CAB4716830.1"/>
    <property type="molecule type" value="Genomic_DNA"/>
</dbReference>
<reference evidence="2" key="1">
    <citation type="submission" date="2020-05" db="EMBL/GenBank/DDBJ databases">
        <authorList>
            <person name="Chiriac C."/>
            <person name="Salcher M."/>
            <person name="Ghai R."/>
            <person name="Kavagutti S V."/>
        </authorList>
    </citation>
    <scope>NUCLEOTIDE SEQUENCE</scope>
</reference>
<feature type="compositionally biased region" description="Polar residues" evidence="1">
    <location>
        <begin position="244"/>
        <end position="253"/>
    </location>
</feature>
<dbReference type="AlphaFoldDB" id="A0A6J6QYW0"/>
<feature type="region of interest" description="Disordered" evidence="1">
    <location>
        <begin position="1"/>
        <end position="70"/>
    </location>
</feature>
<evidence type="ECO:0000313" key="2">
    <source>
        <dbReference type="EMBL" id="CAB4716830.1"/>
    </source>
</evidence>
<gene>
    <name evidence="2" type="ORF">UFOPK2602_01470</name>
    <name evidence="3" type="ORF">UFOPK3954_01486</name>
</gene>
<evidence type="ECO:0000256" key="1">
    <source>
        <dbReference type="SAM" id="MobiDB-lite"/>
    </source>
</evidence>
<feature type="region of interest" description="Disordered" evidence="1">
    <location>
        <begin position="183"/>
        <end position="328"/>
    </location>
</feature>
<feature type="compositionally biased region" description="Low complexity" evidence="1">
    <location>
        <begin position="216"/>
        <end position="227"/>
    </location>
</feature>
<dbReference type="EMBL" id="CAFBON010000157">
    <property type="protein sequence ID" value="CAB4996386.1"/>
    <property type="molecule type" value="Genomic_DNA"/>
</dbReference>
<feature type="compositionally biased region" description="Basic and acidic residues" evidence="1">
    <location>
        <begin position="33"/>
        <end position="45"/>
    </location>
</feature>
<feature type="compositionally biased region" description="Gly residues" evidence="1">
    <location>
        <begin position="195"/>
        <end position="209"/>
    </location>
</feature>
<protein>
    <submittedName>
        <fullName evidence="2">Unannotated protein</fullName>
    </submittedName>
</protein>
<sequence length="344" mass="34481">MVSPTAESALRALSTSRPVTLGRADSVGPSDTTRTRESPLRRRSPEAGSVRTTSPCAWPSSRTRRTSSSQPLSATTFAAWASVMPMRFGTVRLGALSARYPITPSTATTSNASADMTYFSMLRRSILRTSSSPSTVSIVDARRDGSALGTQSAATSPITVATGARSGEPCSSVMRDPAAGRLANSTGAATAGESDSGGGGTACTGGIGTRGPSTTASGRVRSSSSESSSDDGGSDARSPARNAATASVTSTPCASVGSVVSGRDAAASPNLPRPTTAMGSGLGMNSAAATRARPNSTALKRSSRTGRPARSSTDASAPRSAETGINLFSRADSVATEVSAANGT</sequence>
<accession>A0A6J6QYW0</accession>
<name>A0A6J6QYW0_9ZZZZ</name>